<sequence length="124" mass="13192">MESPVDAHGSGYRLEEFCYESWLIVTVDRKWNPVAGNNLPKEDLGYFTALLSPSGEGFDPPGVGTDQDRQVLSTAAVRHVSEVDFKVLKRCGTASLSPGDGAGAGLWIVLCTSEAAFSNGLAKS</sequence>
<proteinExistence type="predicted"/>
<evidence type="ECO:0000313" key="1">
    <source>
        <dbReference type="EMBL" id="KAF6280992.1"/>
    </source>
</evidence>
<dbReference type="AlphaFoldDB" id="A0A7J7RXS2"/>
<dbReference type="EMBL" id="JACAGC010000024">
    <property type="protein sequence ID" value="KAF6280992.1"/>
    <property type="molecule type" value="Genomic_DNA"/>
</dbReference>
<gene>
    <name evidence="1" type="ORF">mRhiFer1_009352</name>
</gene>
<reference evidence="1 2" key="1">
    <citation type="journal article" date="2020" name="Nature">
        <title>Six reference-quality genomes reveal evolution of bat adaptations.</title>
        <authorList>
            <person name="Jebb D."/>
            <person name="Huang Z."/>
            <person name="Pippel M."/>
            <person name="Hughes G.M."/>
            <person name="Lavrichenko K."/>
            <person name="Devanna P."/>
            <person name="Winkler S."/>
            <person name="Jermiin L.S."/>
            <person name="Skirmuntt E.C."/>
            <person name="Katzourakis A."/>
            <person name="Burkitt-Gray L."/>
            <person name="Ray D.A."/>
            <person name="Sullivan K.A.M."/>
            <person name="Roscito J.G."/>
            <person name="Kirilenko B.M."/>
            <person name="Davalos L.M."/>
            <person name="Corthals A.P."/>
            <person name="Power M.L."/>
            <person name="Jones G."/>
            <person name="Ransome R.D."/>
            <person name="Dechmann D.K.N."/>
            <person name="Locatelli A.G."/>
            <person name="Puechmaille S.J."/>
            <person name="Fedrigo O."/>
            <person name="Jarvis E.D."/>
            <person name="Hiller M."/>
            <person name="Vernes S.C."/>
            <person name="Myers E.W."/>
            <person name="Teeling E.C."/>
        </authorList>
    </citation>
    <scope>NUCLEOTIDE SEQUENCE [LARGE SCALE GENOMIC DNA]</scope>
    <source>
        <strain evidence="1">MRhiFer1</strain>
        <tissue evidence="1">Lung</tissue>
    </source>
</reference>
<evidence type="ECO:0000313" key="2">
    <source>
        <dbReference type="Proteomes" id="UP000585614"/>
    </source>
</evidence>
<organism evidence="1 2">
    <name type="scientific">Rhinolophus ferrumequinum</name>
    <name type="common">Greater horseshoe bat</name>
    <dbReference type="NCBI Taxonomy" id="59479"/>
    <lineage>
        <taxon>Eukaryota</taxon>
        <taxon>Metazoa</taxon>
        <taxon>Chordata</taxon>
        <taxon>Craniata</taxon>
        <taxon>Vertebrata</taxon>
        <taxon>Euteleostomi</taxon>
        <taxon>Mammalia</taxon>
        <taxon>Eutheria</taxon>
        <taxon>Laurasiatheria</taxon>
        <taxon>Chiroptera</taxon>
        <taxon>Yinpterochiroptera</taxon>
        <taxon>Rhinolophoidea</taxon>
        <taxon>Rhinolophidae</taxon>
        <taxon>Rhinolophinae</taxon>
        <taxon>Rhinolophus</taxon>
    </lineage>
</organism>
<accession>A0A7J7RXS2</accession>
<dbReference type="Proteomes" id="UP000585614">
    <property type="component" value="Unassembled WGS sequence"/>
</dbReference>
<protein>
    <submittedName>
        <fullName evidence="1">Uncharacterized protein</fullName>
    </submittedName>
</protein>
<comment type="caution">
    <text evidence="1">The sequence shown here is derived from an EMBL/GenBank/DDBJ whole genome shotgun (WGS) entry which is preliminary data.</text>
</comment>
<name>A0A7J7RXS2_RHIFE</name>